<comment type="caution">
    <text evidence="2">The sequence shown here is derived from an EMBL/GenBank/DDBJ whole genome shotgun (WGS) entry which is preliminary data.</text>
</comment>
<proteinExistence type="predicted"/>
<evidence type="ECO:0000313" key="2">
    <source>
        <dbReference type="EMBL" id="KOR75395.1"/>
    </source>
</evidence>
<dbReference type="PATRIC" id="fig|479893.3.peg.414"/>
<keyword evidence="1" id="KW-0812">Transmembrane</keyword>
<keyword evidence="1" id="KW-0472">Membrane</keyword>
<dbReference type="Proteomes" id="UP000037386">
    <property type="component" value="Unassembled WGS sequence"/>
</dbReference>
<dbReference type="AlphaFoldDB" id="A0A0M1N045"/>
<name>A0A0M1N045_9MOLU</name>
<gene>
    <name evidence="2" type="ORF">CPX_001613</name>
</gene>
<dbReference type="STRING" id="479893.CPX_001613"/>
<keyword evidence="1" id="KW-1133">Transmembrane helix</keyword>
<feature type="transmembrane region" description="Helical" evidence="1">
    <location>
        <begin position="71"/>
        <end position="97"/>
    </location>
</feature>
<evidence type="ECO:0000256" key="1">
    <source>
        <dbReference type="SAM" id="Phobius"/>
    </source>
</evidence>
<reference evidence="3" key="1">
    <citation type="submission" date="2015-05" db="EMBL/GenBank/DDBJ databases">
        <title>Draft genome sequence of 'Candidatus Phytoplasma Pruni' strain CX, a plant pathogenic bacterium.</title>
        <authorList>
            <person name="Lee I.-M."/>
            <person name="Bottner-Parker K.D."/>
            <person name="Shao J."/>
            <person name="Gundersen-Rindal D.E."/>
            <person name="Zhao Y."/>
            <person name="Davis R.E."/>
        </authorList>
    </citation>
    <scope>NUCLEOTIDE SEQUENCE [LARGE SCALE GENOMIC DNA]</scope>
    <source>
        <strain evidence="3">CX</strain>
    </source>
</reference>
<accession>A0A0M1N045</accession>
<evidence type="ECO:0000313" key="3">
    <source>
        <dbReference type="Proteomes" id="UP000037386"/>
    </source>
</evidence>
<organism evidence="2 3">
    <name type="scientific">Candidatus Phytoplasma pruni</name>
    <dbReference type="NCBI Taxonomy" id="479893"/>
    <lineage>
        <taxon>Bacteria</taxon>
        <taxon>Bacillati</taxon>
        <taxon>Mycoplasmatota</taxon>
        <taxon>Mollicutes</taxon>
        <taxon>Acholeplasmatales</taxon>
        <taxon>Acholeplasmataceae</taxon>
        <taxon>Candidatus Phytoplasma</taxon>
        <taxon>16SrIII (X-disease group)</taxon>
    </lineage>
</organism>
<protein>
    <submittedName>
        <fullName evidence="2">Uncharacterized protein</fullName>
    </submittedName>
</protein>
<dbReference type="EMBL" id="LHCF01000009">
    <property type="protein sequence ID" value="KOR75395.1"/>
    <property type="molecule type" value="Genomic_DNA"/>
</dbReference>
<sequence length="116" mass="13351">MTFESDYNYPIAEMTKISDLQIGQEVYYLFNSDNKVNCPQFFKSKVGSLKGDSALFDSVFNLKHKKKKLNFLFLIKIIVLSGPMMLLATISTLRFTLSKLLISKRKVWLNCSVIKN</sequence>